<keyword evidence="3" id="KW-1185">Reference proteome</keyword>
<proteinExistence type="predicted"/>
<reference evidence="2" key="2">
    <citation type="journal article" date="2024" name="Plant">
        <title>Genomic evolution and insights into agronomic trait innovations of Sesamum species.</title>
        <authorList>
            <person name="Miao H."/>
            <person name="Wang L."/>
            <person name="Qu L."/>
            <person name="Liu H."/>
            <person name="Sun Y."/>
            <person name="Le M."/>
            <person name="Wang Q."/>
            <person name="Wei S."/>
            <person name="Zheng Y."/>
            <person name="Lin W."/>
            <person name="Duan Y."/>
            <person name="Cao H."/>
            <person name="Xiong S."/>
            <person name="Wang X."/>
            <person name="Wei L."/>
            <person name="Li C."/>
            <person name="Ma Q."/>
            <person name="Ju M."/>
            <person name="Zhao R."/>
            <person name="Li G."/>
            <person name="Mu C."/>
            <person name="Tian Q."/>
            <person name="Mei H."/>
            <person name="Zhang T."/>
            <person name="Gao T."/>
            <person name="Zhang H."/>
        </authorList>
    </citation>
    <scope>NUCLEOTIDE SEQUENCE</scope>
    <source>
        <strain evidence="2">3651</strain>
    </source>
</reference>
<organism evidence="2 3">
    <name type="scientific">Sesamum alatum</name>
    <dbReference type="NCBI Taxonomy" id="300844"/>
    <lineage>
        <taxon>Eukaryota</taxon>
        <taxon>Viridiplantae</taxon>
        <taxon>Streptophyta</taxon>
        <taxon>Embryophyta</taxon>
        <taxon>Tracheophyta</taxon>
        <taxon>Spermatophyta</taxon>
        <taxon>Magnoliopsida</taxon>
        <taxon>eudicotyledons</taxon>
        <taxon>Gunneridae</taxon>
        <taxon>Pentapetalae</taxon>
        <taxon>asterids</taxon>
        <taxon>lamiids</taxon>
        <taxon>Lamiales</taxon>
        <taxon>Pedaliaceae</taxon>
        <taxon>Sesamum</taxon>
    </lineage>
</organism>
<reference evidence="2" key="1">
    <citation type="submission" date="2020-06" db="EMBL/GenBank/DDBJ databases">
        <authorList>
            <person name="Li T."/>
            <person name="Hu X."/>
            <person name="Zhang T."/>
            <person name="Song X."/>
            <person name="Zhang H."/>
            <person name="Dai N."/>
            <person name="Sheng W."/>
            <person name="Hou X."/>
            <person name="Wei L."/>
        </authorList>
    </citation>
    <scope>NUCLEOTIDE SEQUENCE</scope>
    <source>
        <strain evidence="2">3651</strain>
        <tissue evidence="2">Leaf</tissue>
    </source>
</reference>
<feature type="compositionally biased region" description="Acidic residues" evidence="1">
    <location>
        <begin position="87"/>
        <end position="116"/>
    </location>
</feature>
<sequence length="116" mass="13464">MDTPPQFRPQKRWFYLGRWTKSHDITFIDALCWKADEGYRQDNPRKARQGGLEAWRAQLELSENFFRARRVVRPGREPEIISISSGESDDSSDDGQEDDNIEDGEEDDIGPDGEIF</sequence>
<feature type="region of interest" description="Disordered" evidence="1">
    <location>
        <begin position="77"/>
        <end position="116"/>
    </location>
</feature>
<evidence type="ECO:0000256" key="1">
    <source>
        <dbReference type="SAM" id="MobiDB-lite"/>
    </source>
</evidence>
<protein>
    <submittedName>
        <fullName evidence="2">Uncharacterized protein</fullName>
    </submittedName>
</protein>
<name>A0AAE2CF23_9LAMI</name>
<dbReference type="EMBL" id="JACGWO010000009">
    <property type="protein sequence ID" value="KAK4419794.1"/>
    <property type="molecule type" value="Genomic_DNA"/>
</dbReference>
<accession>A0AAE2CF23</accession>
<evidence type="ECO:0000313" key="3">
    <source>
        <dbReference type="Proteomes" id="UP001293254"/>
    </source>
</evidence>
<dbReference type="AlphaFoldDB" id="A0AAE2CF23"/>
<evidence type="ECO:0000313" key="2">
    <source>
        <dbReference type="EMBL" id="KAK4419794.1"/>
    </source>
</evidence>
<gene>
    <name evidence="2" type="ORF">Salat_2392300</name>
</gene>
<dbReference type="Proteomes" id="UP001293254">
    <property type="component" value="Unassembled WGS sequence"/>
</dbReference>
<comment type="caution">
    <text evidence="2">The sequence shown here is derived from an EMBL/GenBank/DDBJ whole genome shotgun (WGS) entry which is preliminary data.</text>
</comment>